<dbReference type="Proteomes" id="UP000291343">
    <property type="component" value="Unassembled WGS sequence"/>
</dbReference>
<reference evidence="13 14" key="1">
    <citation type="journal article" date="2017" name="Gigascience">
        <title>Genome sequence of the small brown planthopper, Laodelphax striatellus.</title>
        <authorList>
            <person name="Zhu J."/>
            <person name="Jiang F."/>
            <person name="Wang X."/>
            <person name="Yang P."/>
            <person name="Bao Y."/>
            <person name="Zhao W."/>
            <person name="Wang W."/>
            <person name="Lu H."/>
            <person name="Wang Q."/>
            <person name="Cui N."/>
            <person name="Li J."/>
            <person name="Chen X."/>
            <person name="Luo L."/>
            <person name="Yu J."/>
            <person name="Kang L."/>
            <person name="Cui F."/>
        </authorList>
    </citation>
    <scope>NUCLEOTIDE SEQUENCE [LARGE SCALE GENOMIC DNA]</scope>
    <source>
        <strain evidence="13">Lst14</strain>
    </source>
</reference>
<keyword evidence="3 11" id="KW-0812">Transmembrane</keyword>
<evidence type="ECO:0000256" key="10">
    <source>
        <dbReference type="ARBA" id="ARBA00023305"/>
    </source>
</evidence>
<evidence type="ECO:0000256" key="9">
    <source>
        <dbReference type="ARBA" id="ARBA00023224"/>
    </source>
</evidence>
<dbReference type="GO" id="GO:0004930">
    <property type="term" value="F:G protein-coupled receptor activity"/>
    <property type="evidence" value="ECO:0007669"/>
    <property type="project" value="UniProtKB-KW"/>
</dbReference>
<evidence type="ECO:0000256" key="2">
    <source>
        <dbReference type="ARBA" id="ARBA00010663"/>
    </source>
</evidence>
<feature type="transmembrane region" description="Helical" evidence="11">
    <location>
        <begin position="182"/>
        <end position="201"/>
    </location>
</feature>
<comment type="similarity">
    <text evidence="2">Belongs to the G-protein coupled receptor 1 family.</text>
</comment>
<dbReference type="EMBL" id="QKKF02010319">
    <property type="protein sequence ID" value="RZF44781.1"/>
    <property type="molecule type" value="Genomic_DNA"/>
</dbReference>
<evidence type="ECO:0000256" key="3">
    <source>
        <dbReference type="ARBA" id="ARBA00022692"/>
    </source>
</evidence>
<dbReference type="OrthoDB" id="6612063at2759"/>
<evidence type="ECO:0000256" key="1">
    <source>
        <dbReference type="ARBA" id="ARBA00004141"/>
    </source>
</evidence>
<evidence type="ECO:0000256" key="4">
    <source>
        <dbReference type="ARBA" id="ARBA00022989"/>
    </source>
</evidence>
<sequence>MWTTFTIEGMLCYQATLNDEDQTILGISLVLSGFISSLLNGWLIGCLFLRSEFLSQFHLLLLNMSLACLGHNLLAGFPFQGTSAISKRWLFGRHCCQLFAFLDKFFTIVEVLASILLILERYSTNQLDKIGNKFYFYAVFSSWIASMVYASLPFFDISKFVCDAAGISCNLDWNPQKQIDQLYIGVYIIISVLPALVICGLKIQEKYQKSKYNLRTDDDQITDVSFIHRLHIP</sequence>
<dbReference type="InterPro" id="IPR017452">
    <property type="entry name" value="GPCR_Rhodpsn_7TM"/>
</dbReference>
<evidence type="ECO:0000256" key="5">
    <source>
        <dbReference type="ARBA" id="ARBA00023040"/>
    </source>
</evidence>
<feature type="transmembrane region" description="Helical" evidence="11">
    <location>
        <begin position="99"/>
        <end position="122"/>
    </location>
</feature>
<keyword evidence="14" id="KW-1185">Reference proteome</keyword>
<evidence type="ECO:0000256" key="11">
    <source>
        <dbReference type="SAM" id="Phobius"/>
    </source>
</evidence>
<keyword evidence="9" id="KW-0807">Transducer</keyword>
<keyword evidence="4 11" id="KW-1133">Transmembrane helix</keyword>
<feature type="transmembrane region" description="Helical" evidence="11">
    <location>
        <begin position="134"/>
        <end position="152"/>
    </location>
</feature>
<feature type="transmembrane region" description="Helical" evidence="11">
    <location>
        <begin position="60"/>
        <end position="79"/>
    </location>
</feature>
<dbReference type="GO" id="GO:0007601">
    <property type="term" value="P:visual perception"/>
    <property type="evidence" value="ECO:0007669"/>
    <property type="project" value="UniProtKB-KW"/>
</dbReference>
<evidence type="ECO:0000313" key="14">
    <source>
        <dbReference type="Proteomes" id="UP000291343"/>
    </source>
</evidence>
<name>A0A482XHI0_LAOST</name>
<evidence type="ECO:0000256" key="8">
    <source>
        <dbReference type="ARBA" id="ARBA00023180"/>
    </source>
</evidence>
<dbReference type="SMR" id="A0A482XHI0"/>
<comment type="subcellular location">
    <subcellularLocation>
        <location evidence="1">Membrane</location>
        <topology evidence="1">Multi-pass membrane protein</topology>
    </subcellularLocation>
</comment>
<keyword evidence="5" id="KW-0297">G-protein coupled receptor</keyword>
<dbReference type="PANTHER" id="PTHR24240">
    <property type="entry name" value="OPSIN"/>
    <property type="match status" value="1"/>
</dbReference>
<dbReference type="InParanoid" id="A0A482XHI0"/>
<evidence type="ECO:0000256" key="7">
    <source>
        <dbReference type="ARBA" id="ARBA00023170"/>
    </source>
</evidence>
<dbReference type="Pfam" id="PF00001">
    <property type="entry name" value="7tm_1"/>
    <property type="match status" value="1"/>
</dbReference>
<dbReference type="AlphaFoldDB" id="A0A482XHI0"/>
<feature type="domain" description="G-protein coupled receptors family 1 profile" evidence="12">
    <location>
        <begin position="39"/>
        <end position="198"/>
    </location>
</feature>
<gene>
    <name evidence="13" type="ORF">LSTR_LSTR000733</name>
</gene>
<evidence type="ECO:0000313" key="13">
    <source>
        <dbReference type="EMBL" id="RZF44781.1"/>
    </source>
</evidence>
<dbReference type="SUPFAM" id="SSF81321">
    <property type="entry name" value="Family A G protein-coupled receptor-like"/>
    <property type="match status" value="1"/>
</dbReference>
<keyword evidence="10" id="KW-0844">Vision</keyword>
<keyword evidence="7" id="KW-0675">Receptor</keyword>
<dbReference type="Gene3D" id="1.20.1070.10">
    <property type="entry name" value="Rhodopsin 7-helix transmembrane proteins"/>
    <property type="match status" value="1"/>
</dbReference>
<evidence type="ECO:0000259" key="12">
    <source>
        <dbReference type="PROSITE" id="PS50262"/>
    </source>
</evidence>
<proteinExistence type="inferred from homology"/>
<evidence type="ECO:0000256" key="6">
    <source>
        <dbReference type="ARBA" id="ARBA00023136"/>
    </source>
</evidence>
<dbReference type="InterPro" id="IPR000276">
    <property type="entry name" value="GPCR_Rhodpsn"/>
</dbReference>
<feature type="transmembrane region" description="Helical" evidence="11">
    <location>
        <begin position="24"/>
        <end position="48"/>
    </location>
</feature>
<keyword evidence="10" id="KW-0716">Sensory transduction</keyword>
<keyword evidence="6 11" id="KW-0472">Membrane</keyword>
<dbReference type="InterPro" id="IPR050125">
    <property type="entry name" value="GPCR_opsins"/>
</dbReference>
<dbReference type="STRING" id="195883.A0A482XHI0"/>
<comment type="caution">
    <text evidence="13">The sequence shown here is derived from an EMBL/GenBank/DDBJ whole genome shotgun (WGS) entry which is preliminary data.</text>
</comment>
<dbReference type="GO" id="GO:0016020">
    <property type="term" value="C:membrane"/>
    <property type="evidence" value="ECO:0007669"/>
    <property type="project" value="UniProtKB-SubCell"/>
</dbReference>
<dbReference type="PROSITE" id="PS50262">
    <property type="entry name" value="G_PROTEIN_RECEP_F1_2"/>
    <property type="match status" value="1"/>
</dbReference>
<protein>
    <recommendedName>
        <fullName evidence="12">G-protein coupled receptors family 1 profile domain-containing protein</fullName>
    </recommendedName>
</protein>
<keyword evidence="8" id="KW-0325">Glycoprotein</keyword>
<accession>A0A482XHI0</accession>
<organism evidence="13 14">
    <name type="scientific">Laodelphax striatellus</name>
    <name type="common">Small brown planthopper</name>
    <name type="synonym">Delphax striatella</name>
    <dbReference type="NCBI Taxonomy" id="195883"/>
    <lineage>
        <taxon>Eukaryota</taxon>
        <taxon>Metazoa</taxon>
        <taxon>Ecdysozoa</taxon>
        <taxon>Arthropoda</taxon>
        <taxon>Hexapoda</taxon>
        <taxon>Insecta</taxon>
        <taxon>Pterygota</taxon>
        <taxon>Neoptera</taxon>
        <taxon>Paraneoptera</taxon>
        <taxon>Hemiptera</taxon>
        <taxon>Auchenorrhyncha</taxon>
        <taxon>Fulgoroidea</taxon>
        <taxon>Delphacidae</taxon>
        <taxon>Criomorphinae</taxon>
        <taxon>Laodelphax</taxon>
    </lineage>
</organism>